<protein>
    <submittedName>
        <fullName evidence="7">Acetylornithine deacetylase</fullName>
        <ecNumber evidence="7">3.5.1.16</ecNumber>
    </submittedName>
</protein>
<dbReference type="Gene3D" id="3.40.630.10">
    <property type="entry name" value="Zn peptidases"/>
    <property type="match status" value="1"/>
</dbReference>
<dbReference type="EMBL" id="LR134476">
    <property type="protein sequence ID" value="VEI12369.1"/>
    <property type="molecule type" value="Genomic_DNA"/>
</dbReference>
<evidence type="ECO:0000256" key="3">
    <source>
        <dbReference type="ARBA" id="ARBA00022723"/>
    </source>
</evidence>
<comment type="similarity">
    <text evidence="2">Belongs to the peptidase M20A family.</text>
</comment>
<dbReference type="InterPro" id="IPR011650">
    <property type="entry name" value="Peptidase_M20_dimer"/>
</dbReference>
<dbReference type="PANTHER" id="PTHR43808">
    <property type="entry name" value="ACETYLORNITHINE DEACETYLASE"/>
    <property type="match status" value="1"/>
</dbReference>
<organism evidence="7 8">
    <name type="scientific">Trueperella bialowiezensis</name>
    <dbReference type="NCBI Taxonomy" id="312285"/>
    <lineage>
        <taxon>Bacteria</taxon>
        <taxon>Bacillati</taxon>
        <taxon>Actinomycetota</taxon>
        <taxon>Actinomycetes</taxon>
        <taxon>Actinomycetales</taxon>
        <taxon>Actinomycetaceae</taxon>
        <taxon>Trueperella</taxon>
    </lineage>
</organism>
<evidence type="ECO:0000313" key="8">
    <source>
        <dbReference type="Proteomes" id="UP000269542"/>
    </source>
</evidence>
<gene>
    <name evidence="7" type="primary">argE</name>
    <name evidence="7" type="ORF">NCTC13354_00044</name>
</gene>
<dbReference type="FunFam" id="1.10.150.900:FF:000002">
    <property type="entry name" value="M20/M25/M40 family peptidase"/>
    <property type="match status" value="1"/>
</dbReference>
<keyword evidence="3" id="KW-0479">Metal-binding</keyword>
<feature type="domain" description="Peptidase M20 dimerisation" evidence="6">
    <location>
        <begin position="200"/>
        <end position="337"/>
    </location>
</feature>
<dbReference type="SUPFAM" id="SSF53187">
    <property type="entry name" value="Zn-dependent exopeptidases"/>
    <property type="match status" value="1"/>
</dbReference>
<dbReference type="InterPro" id="IPR036264">
    <property type="entry name" value="Bact_exopeptidase_dim_dom"/>
</dbReference>
<name>A0A448PBK7_9ACTO</name>
<dbReference type="InterPro" id="IPR050072">
    <property type="entry name" value="Peptidase_M20A"/>
</dbReference>
<sequence length="442" mass="47434">MSARYEESIEIARQLIQFDTSNDGRDVIETPAAEYVMDLLSEVGLQPEMTGPTPGRPSVVVRIPGKKREVEVDPVTGERRGAVVIHGHLDVVPAVAEDWSVDPFAAVIKDGMLWGRGAVDMKNMDAMILTVVREIARTGYVPPRDLIIAMFADEEAGGKLGAHWMVDNRPDVFEGATHAISEVGGYSTYVAGKRVYLLQTGEKSLTWYKFIAEGTAGHGSQVNNNNAVAKLANVMDAIGKEEWPLTLTDTVTELLAGVSELSGLPFDPDDEETLNALVDALGPAKAYVGATLRTGANLTSVNGGYMANVIPQTATGTVDVRAIPGTESEVAARIDELAASVRREQLHHSPGFEAPTTGSFVDAMTGALQELDPEASVLPYLLSAGTDNKTLGRLGIQGYGFSPVRLPEGFDFPAMFHGVDERVPVDSLPFGTAVLRNFIERL</sequence>
<evidence type="ECO:0000256" key="2">
    <source>
        <dbReference type="ARBA" id="ARBA00006247"/>
    </source>
</evidence>
<dbReference type="EC" id="3.5.1.16" evidence="7"/>
<keyword evidence="8" id="KW-1185">Reference proteome</keyword>
<dbReference type="Pfam" id="PF01546">
    <property type="entry name" value="Peptidase_M20"/>
    <property type="match status" value="1"/>
</dbReference>
<evidence type="ECO:0000256" key="5">
    <source>
        <dbReference type="ARBA" id="ARBA00022833"/>
    </source>
</evidence>
<dbReference type="PANTHER" id="PTHR43808:SF8">
    <property type="entry name" value="PEPTIDASE M20 DIMERISATION DOMAIN-CONTAINING PROTEIN"/>
    <property type="match status" value="1"/>
</dbReference>
<evidence type="ECO:0000313" key="7">
    <source>
        <dbReference type="EMBL" id="VEI12369.1"/>
    </source>
</evidence>
<comment type="cofactor">
    <cofactor evidence="1">
        <name>Zn(2+)</name>
        <dbReference type="ChEBI" id="CHEBI:29105"/>
    </cofactor>
</comment>
<keyword evidence="4 7" id="KW-0378">Hydrolase</keyword>
<accession>A0A448PBK7</accession>
<dbReference type="GO" id="GO:0008777">
    <property type="term" value="F:acetylornithine deacetylase activity"/>
    <property type="evidence" value="ECO:0007669"/>
    <property type="project" value="UniProtKB-EC"/>
</dbReference>
<dbReference type="RefSeq" id="WP_197718443.1">
    <property type="nucleotide sequence ID" value="NZ_LR134476.1"/>
</dbReference>
<dbReference type="InterPro" id="IPR002933">
    <property type="entry name" value="Peptidase_M20"/>
</dbReference>
<dbReference type="NCBIfam" id="NF005913">
    <property type="entry name" value="PRK07906.1"/>
    <property type="match status" value="1"/>
</dbReference>
<reference evidence="7 8" key="1">
    <citation type="submission" date="2018-12" db="EMBL/GenBank/DDBJ databases">
        <authorList>
            <consortium name="Pathogen Informatics"/>
        </authorList>
    </citation>
    <scope>NUCLEOTIDE SEQUENCE [LARGE SCALE GENOMIC DNA]</scope>
    <source>
        <strain evidence="7 8">NCTC13354</strain>
    </source>
</reference>
<evidence type="ECO:0000256" key="4">
    <source>
        <dbReference type="ARBA" id="ARBA00022801"/>
    </source>
</evidence>
<dbReference type="Pfam" id="PF07687">
    <property type="entry name" value="M20_dimer"/>
    <property type="match status" value="1"/>
</dbReference>
<dbReference type="AlphaFoldDB" id="A0A448PBK7"/>
<keyword evidence="5" id="KW-0862">Zinc</keyword>
<evidence type="ECO:0000259" key="6">
    <source>
        <dbReference type="Pfam" id="PF07687"/>
    </source>
</evidence>
<dbReference type="Gene3D" id="1.10.150.900">
    <property type="match status" value="1"/>
</dbReference>
<dbReference type="KEGG" id="tbw:NCTC13354_00044"/>
<proteinExistence type="inferred from homology"/>
<dbReference type="PROSITE" id="PS00759">
    <property type="entry name" value="ARGE_DAPE_CPG2_2"/>
    <property type="match status" value="1"/>
</dbReference>
<dbReference type="InterPro" id="IPR001261">
    <property type="entry name" value="ArgE/DapE_CS"/>
</dbReference>
<evidence type="ECO:0000256" key="1">
    <source>
        <dbReference type="ARBA" id="ARBA00001947"/>
    </source>
</evidence>
<dbReference type="Proteomes" id="UP000269542">
    <property type="component" value="Chromosome"/>
</dbReference>
<dbReference type="GO" id="GO:0046872">
    <property type="term" value="F:metal ion binding"/>
    <property type="evidence" value="ECO:0007669"/>
    <property type="project" value="UniProtKB-KW"/>
</dbReference>
<dbReference type="SUPFAM" id="SSF55031">
    <property type="entry name" value="Bacterial exopeptidase dimerisation domain"/>
    <property type="match status" value="1"/>
</dbReference>
<dbReference type="Gene3D" id="3.30.70.360">
    <property type="match status" value="1"/>
</dbReference>